<organism evidence="1 2">
    <name type="scientific">Dentiscutata erythropus</name>
    <dbReference type="NCBI Taxonomy" id="1348616"/>
    <lineage>
        <taxon>Eukaryota</taxon>
        <taxon>Fungi</taxon>
        <taxon>Fungi incertae sedis</taxon>
        <taxon>Mucoromycota</taxon>
        <taxon>Glomeromycotina</taxon>
        <taxon>Glomeromycetes</taxon>
        <taxon>Diversisporales</taxon>
        <taxon>Gigasporaceae</taxon>
        <taxon>Dentiscutata</taxon>
    </lineage>
</organism>
<reference evidence="1" key="1">
    <citation type="submission" date="2021-06" db="EMBL/GenBank/DDBJ databases">
        <authorList>
            <person name="Kallberg Y."/>
            <person name="Tangrot J."/>
            <person name="Rosling A."/>
        </authorList>
    </citation>
    <scope>NUCLEOTIDE SEQUENCE</scope>
    <source>
        <strain evidence="1">MA453B</strain>
    </source>
</reference>
<gene>
    <name evidence="1" type="ORF">DERYTH_LOCUS4921</name>
</gene>
<keyword evidence="2" id="KW-1185">Reference proteome</keyword>
<dbReference type="EMBL" id="CAJVPY010001967">
    <property type="protein sequence ID" value="CAG8543532.1"/>
    <property type="molecule type" value="Genomic_DNA"/>
</dbReference>
<sequence>MASSSKSAENLNKHEKRCTRCGKLRVIEDFIRQVGDRLNENATSDVDDNISEERIPGDNRTLYDLSQLEDIIANNFMDIDE</sequence>
<evidence type="ECO:0000313" key="1">
    <source>
        <dbReference type="EMBL" id="CAG8543532.1"/>
    </source>
</evidence>
<proteinExistence type="predicted"/>
<accession>A0A9N9AVW0</accession>
<dbReference type="Proteomes" id="UP000789405">
    <property type="component" value="Unassembled WGS sequence"/>
</dbReference>
<evidence type="ECO:0000313" key="2">
    <source>
        <dbReference type="Proteomes" id="UP000789405"/>
    </source>
</evidence>
<comment type="caution">
    <text evidence="1">The sequence shown here is derived from an EMBL/GenBank/DDBJ whole genome shotgun (WGS) entry which is preliminary data.</text>
</comment>
<protein>
    <submittedName>
        <fullName evidence="1">8438_t:CDS:1</fullName>
    </submittedName>
</protein>
<name>A0A9N9AVW0_9GLOM</name>
<dbReference type="AlphaFoldDB" id="A0A9N9AVW0"/>